<gene>
    <name evidence="1" type="ORF">RPERSI_LOCUS33599</name>
</gene>
<evidence type="ECO:0000313" key="1">
    <source>
        <dbReference type="EMBL" id="CAG8845291.1"/>
    </source>
</evidence>
<sequence length="71" mass="8007">MSSSERIEEKIGLETNGKKEEIREGSNVEVVEHKHVEVADDIPPELEELLHTDPSHGLTTDEALKRLEQFG</sequence>
<keyword evidence="2" id="KW-1185">Reference proteome</keyword>
<proteinExistence type="predicted"/>
<accession>A0ACA9SR44</accession>
<protein>
    <submittedName>
        <fullName evidence="1">28207_t:CDS:1</fullName>
    </submittedName>
</protein>
<reference evidence="1" key="1">
    <citation type="submission" date="2021-06" db="EMBL/GenBank/DDBJ databases">
        <authorList>
            <person name="Kallberg Y."/>
            <person name="Tangrot J."/>
            <person name="Rosling A."/>
        </authorList>
    </citation>
    <scope>NUCLEOTIDE SEQUENCE</scope>
    <source>
        <strain evidence="1">MA461A</strain>
    </source>
</reference>
<dbReference type="EMBL" id="CAJVQC010146026">
    <property type="protein sequence ID" value="CAG8845291.1"/>
    <property type="molecule type" value="Genomic_DNA"/>
</dbReference>
<feature type="non-terminal residue" evidence="1">
    <location>
        <position position="71"/>
    </location>
</feature>
<name>A0ACA9SR44_9GLOM</name>
<evidence type="ECO:0000313" key="2">
    <source>
        <dbReference type="Proteomes" id="UP000789920"/>
    </source>
</evidence>
<organism evidence="1 2">
    <name type="scientific">Racocetra persica</name>
    <dbReference type="NCBI Taxonomy" id="160502"/>
    <lineage>
        <taxon>Eukaryota</taxon>
        <taxon>Fungi</taxon>
        <taxon>Fungi incertae sedis</taxon>
        <taxon>Mucoromycota</taxon>
        <taxon>Glomeromycotina</taxon>
        <taxon>Glomeromycetes</taxon>
        <taxon>Diversisporales</taxon>
        <taxon>Gigasporaceae</taxon>
        <taxon>Racocetra</taxon>
    </lineage>
</organism>
<dbReference type="Proteomes" id="UP000789920">
    <property type="component" value="Unassembled WGS sequence"/>
</dbReference>
<comment type="caution">
    <text evidence="1">The sequence shown here is derived from an EMBL/GenBank/DDBJ whole genome shotgun (WGS) entry which is preliminary data.</text>
</comment>